<dbReference type="OrthoDB" id="6275007at2759"/>
<reference evidence="1 2" key="1">
    <citation type="submission" date="2018-11" db="EMBL/GenBank/DDBJ databases">
        <authorList>
            <consortium name="Pathogen Informatics"/>
        </authorList>
    </citation>
    <scope>NUCLEOTIDE SEQUENCE [LARGE SCALE GENOMIC DNA]</scope>
</reference>
<keyword evidence="2" id="KW-1185">Reference proteome</keyword>
<dbReference type="GO" id="GO:0016620">
    <property type="term" value="F:oxidoreductase activity, acting on the aldehyde or oxo group of donors, NAD or NADP as acceptor"/>
    <property type="evidence" value="ECO:0007669"/>
    <property type="project" value="InterPro"/>
</dbReference>
<evidence type="ECO:0000313" key="2">
    <source>
        <dbReference type="Proteomes" id="UP000281553"/>
    </source>
</evidence>
<accession>A0A3P7QJV4</accession>
<dbReference type="Gene3D" id="3.40.309.10">
    <property type="entry name" value="Aldehyde Dehydrogenase, Chain A, domain 2"/>
    <property type="match status" value="1"/>
</dbReference>
<dbReference type="InterPro" id="IPR016163">
    <property type="entry name" value="Ald_DH_C"/>
</dbReference>
<gene>
    <name evidence="1" type="ORF">DILT_LOCUS15557</name>
</gene>
<proteinExistence type="predicted"/>
<sequence>MGKSSIPLAKVSEFLQRLSSSSPNDFQLASEALTATCETRFSDLSLFDKPIYTTLLTEACKRLKTLQLETESVESSPDLIIVTSNESDLLLVCTKIIRSFSHGRGVTVSCASERLMLPLFVLSQAICAAGPPPDLFSFIPVKEAPIQSPKISSIHLVLHTADVDCAARAIVNASSYHAGLTSWRPSIVLVEQDLEKDFQTRVKKLLNPVADNGDNELLDENAHLRYHCRVPSFVKADIDNLVDLASSEGGEVMRPSEVHGPVFVFGISPASRVLDKYKCLPLGPCSIVIPFRTPKEGLKLAQYFCDRESQIVGTHSFKNTLPKSATIWTDKSSLAWQVLAKLSDYSILAVNSDLPRLCSSYYLTLCSQNDGERFKVLPASPPYALAHKAINPALSKELLEVCCSAKKVQTGLKELHFTQLSSALRKVKECTPFVSTLDGIHAACQHNLQNAYTNNLQDEIALSSELKRLVSVRNTQEPAGPLLILLKSADLNSDLIRLVFSAVALGNSLVLIAPKGLAVQDTVSNFCNSINQTVFVAGSISALGPIVHLKKLDFSEEDISMALSTVPSSGLHLVSQVQALNGTVGSSDLCRYSTIFWSAGGDLFAN</sequence>
<protein>
    <recommendedName>
        <fullName evidence="3">Aldehyde dehydrogenase domain-containing protein</fullName>
    </recommendedName>
</protein>
<name>A0A3P7QJV4_DIBLA</name>
<dbReference type="SUPFAM" id="SSF53720">
    <property type="entry name" value="ALDH-like"/>
    <property type="match status" value="1"/>
</dbReference>
<dbReference type="Proteomes" id="UP000281553">
    <property type="component" value="Unassembled WGS sequence"/>
</dbReference>
<evidence type="ECO:0000313" key="1">
    <source>
        <dbReference type="EMBL" id="VDN30549.1"/>
    </source>
</evidence>
<dbReference type="InterPro" id="IPR016161">
    <property type="entry name" value="Ald_DH/histidinol_DH"/>
</dbReference>
<dbReference type="EMBL" id="UYRU01079885">
    <property type="protein sequence ID" value="VDN30549.1"/>
    <property type="molecule type" value="Genomic_DNA"/>
</dbReference>
<organism evidence="1 2">
    <name type="scientific">Dibothriocephalus latus</name>
    <name type="common">Fish tapeworm</name>
    <name type="synonym">Diphyllobothrium latum</name>
    <dbReference type="NCBI Taxonomy" id="60516"/>
    <lineage>
        <taxon>Eukaryota</taxon>
        <taxon>Metazoa</taxon>
        <taxon>Spiralia</taxon>
        <taxon>Lophotrochozoa</taxon>
        <taxon>Platyhelminthes</taxon>
        <taxon>Cestoda</taxon>
        <taxon>Eucestoda</taxon>
        <taxon>Diphyllobothriidea</taxon>
        <taxon>Diphyllobothriidae</taxon>
        <taxon>Dibothriocephalus</taxon>
    </lineage>
</organism>
<evidence type="ECO:0008006" key="3">
    <source>
        <dbReference type="Google" id="ProtNLM"/>
    </source>
</evidence>
<dbReference type="AlphaFoldDB" id="A0A3P7QJV4"/>